<reference evidence="1 2" key="1">
    <citation type="submission" date="2019-06" db="EMBL/GenBank/DDBJ databases">
        <title>Spirosoma utsteinense sp. nov. isolated from Antarctic ice-free soils.</title>
        <authorList>
            <person name="Tahon G."/>
        </authorList>
    </citation>
    <scope>NUCLEOTIDE SEQUENCE [LARGE SCALE GENOMIC DNA]</scope>
    <source>
        <strain evidence="1 2">LMG 31447</strain>
    </source>
</reference>
<dbReference type="Gene3D" id="1.20.1440.60">
    <property type="entry name" value="23S rRNA-intervening sequence"/>
    <property type="match status" value="1"/>
</dbReference>
<dbReference type="EMBL" id="VFIA01000029">
    <property type="protein sequence ID" value="MBC3793616.1"/>
    <property type="molecule type" value="Genomic_DNA"/>
</dbReference>
<dbReference type="Proteomes" id="UP000700732">
    <property type="component" value="Unassembled WGS sequence"/>
</dbReference>
<organism evidence="1 2">
    <name type="scientific">Spirosoma utsteinense</name>
    <dbReference type="NCBI Taxonomy" id="2585773"/>
    <lineage>
        <taxon>Bacteria</taxon>
        <taxon>Pseudomonadati</taxon>
        <taxon>Bacteroidota</taxon>
        <taxon>Cytophagia</taxon>
        <taxon>Cytophagales</taxon>
        <taxon>Cytophagaceae</taxon>
        <taxon>Spirosoma</taxon>
    </lineage>
</organism>
<dbReference type="PANTHER" id="PTHR38471">
    <property type="entry name" value="FOUR HELIX BUNDLE PROTEIN"/>
    <property type="match status" value="1"/>
</dbReference>
<protein>
    <submittedName>
        <fullName evidence="1">Four helix bundle protein</fullName>
    </submittedName>
</protein>
<dbReference type="RefSeq" id="WP_186739478.1">
    <property type="nucleotide sequence ID" value="NZ_VFIA01000029.1"/>
</dbReference>
<dbReference type="NCBIfam" id="TIGR02436">
    <property type="entry name" value="four helix bundle protein"/>
    <property type="match status" value="1"/>
</dbReference>
<dbReference type="SUPFAM" id="SSF158446">
    <property type="entry name" value="IVS-encoded protein-like"/>
    <property type="match status" value="1"/>
</dbReference>
<proteinExistence type="predicted"/>
<accession>A0ABR6WCH7</accession>
<gene>
    <name evidence="1" type="ORF">FH603_4135</name>
</gene>
<dbReference type="PIRSF" id="PIRSF035652">
    <property type="entry name" value="CHP02436"/>
    <property type="match status" value="1"/>
</dbReference>
<keyword evidence="2" id="KW-1185">Reference proteome</keyword>
<name>A0ABR6WCH7_9BACT</name>
<evidence type="ECO:0000313" key="1">
    <source>
        <dbReference type="EMBL" id="MBC3793616.1"/>
    </source>
</evidence>
<dbReference type="InterPro" id="IPR012657">
    <property type="entry name" value="23S_rRNA-intervening_sequence"/>
</dbReference>
<dbReference type="Pfam" id="PF05635">
    <property type="entry name" value="23S_rRNA_IVP"/>
    <property type="match status" value="1"/>
</dbReference>
<sequence length="118" mass="13922">MKKENVVREKSFRFAIRIIRLYQYLKDRQKEYVLSKQLLRSGTSVGANIREADNAESKADFIHKMGIAQKEVDETMYWLELLKETDYLLENEFVSIHKDADELLKLIRSIIITAKANR</sequence>
<dbReference type="InterPro" id="IPR036583">
    <property type="entry name" value="23S_rRNA_IVS_sf"/>
</dbReference>
<evidence type="ECO:0000313" key="2">
    <source>
        <dbReference type="Proteomes" id="UP000700732"/>
    </source>
</evidence>
<comment type="caution">
    <text evidence="1">The sequence shown here is derived from an EMBL/GenBank/DDBJ whole genome shotgun (WGS) entry which is preliminary data.</text>
</comment>
<dbReference type="PANTHER" id="PTHR38471:SF2">
    <property type="entry name" value="FOUR HELIX BUNDLE PROTEIN"/>
    <property type="match status" value="1"/>
</dbReference>